<reference evidence="10 11" key="1">
    <citation type="submission" date="2018-09" db="EMBL/GenBank/DDBJ databases">
        <title>Genomic Encyclopedia of Archaeal and Bacterial Type Strains, Phase II (KMG-II): from individual species to whole genera.</title>
        <authorList>
            <person name="Goeker M."/>
        </authorList>
    </citation>
    <scope>NUCLEOTIDE SEQUENCE [LARGE SCALE GENOMIC DNA]</scope>
    <source>
        <strain evidence="10 11">DSM 13151</strain>
    </source>
</reference>
<keyword evidence="11" id="KW-1185">Reference proteome</keyword>
<keyword evidence="5" id="KW-0326">Glycosidase</keyword>
<evidence type="ECO:0000259" key="8">
    <source>
        <dbReference type="Pfam" id="PF07477"/>
    </source>
</evidence>
<evidence type="ECO:0000256" key="2">
    <source>
        <dbReference type="ARBA" id="ARBA00022651"/>
    </source>
</evidence>
<evidence type="ECO:0000256" key="3">
    <source>
        <dbReference type="ARBA" id="ARBA00022801"/>
    </source>
</evidence>
<evidence type="ECO:0000259" key="9">
    <source>
        <dbReference type="Pfam" id="PF07488"/>
    </source>
</evidence>
<dbReference type="InterPro" id="IPR011100">
    <property type="entry name" value="Glyco_hydro_67_cat"/>
</dbReference>
<dbReference type="SUPFAM" id="SSF51445">
    <property type="entry name" value="(Trans)glycosidases"/>
    <property type="match status" value="1"/>
</dbReference>
<feature type="domain" description="Glycosyl hydrolase family 67 catalytic" evidence="9">
    <location>
        <begin position="136"/>
        <end position="464"/>
    </location>
</feature>
<protein>
    <submittedName>
        <fullName evidence="10">Alpha-glucuronidase</fullName>
    </submittedName>
</protein>
<evidence type="ECO:0000256" key="1">
    <source>
        <dbReference type="ARBA" id="ARBA00008833"/>
    </source>
</evidence>
<comment type="caution">
    <text evidence="10">The sequence shown here is derived from an EMBL/GenBank/DDBJ whole genome shotgun (WGS) entry which is preliminary data.</text>
</comment>
<dbReference type="InterPro" id="IPR037054">
    <property type="entry name" value="A-glucoronidase_C_sf"/>
</dbReference>
<proteinExistence type="inferred from homology"/>
<dbReference type="InterPro" id="IPR005154">
    <property type="entry name" value="Glyco_hydro_67_aGlcAse_N"/>
</dbReference>
<dbReference type="OrthoDB" id="165718at2157"/>
<feature type="domain" description="Glycosyl hydrolase family 67 C-terminal" evidence="8">
    <location>
        <begin position="465"/>
        <end position="687"/>
    </location>
</feature>
<dbReference type="Pfam" id="PF07477">
    <property type="entry name" value="Glyco_hydro_67C"/>
    <property type="match status" value="1"/>
</dbReference>
<comment type="similarity">
    <text evidence="1">Belongs to the glycosyl hydrolase 67 family.</text>
</comment>
<dbReference type="AlphaFoldDB" id="A0A3R7DDK4"/>
<dbReference type="RefSeq" id="WP_120244811.1">
    <property type="nucleotide sequence ID" value="NZ_RAPO01000002.1"/>
</dbReference>
<keyword evidence="3" id="KW-0378">Hydrolase</keyword>
<evidence type="ECO:0000256" key="4">
    <source>
        <dbReference type="ARBA" id="ARBA00023277"/>
    </source>
</evidence>
<dbReference type="GO" id="GO:0046559">
    <property type="term" value="F:alpha-glucuronidase activity"/>
    <property type="evidence" value="ECO:0007669"/>
    <property type="project" value="InterPro"/>
</dbReference>
<evidence type="ECO:0000313" key="10">
    <source>
        <dbReference type="EMBL" id="RKD95553.1"/>
    </source>
</evidence>
<accession>A0A3R7DDK4</accession>
<name>A0A3R7DDK4_9EURY</name>
<sequence length="691" mass="79123">MFDTTYDDCWLRYERVDDSKRASYRRRLSHAYVSEGAPELGAVRAELRTGLEGMLGREPHCWQHPPRSVDSFLVIGHPEEMRPIHQAIEPDEVWALHEDGYVIRTVEWEGHECTVVTAPSDRGLVYGTFHLLRRVALGKPIDDLDIVEEPANNSRIINHWDNPFRRSVERGYAGQSIFDWERLPDVRERYYDYARLLASVGINGVVPNNVNTGIPSRPTANDAVAERAGWQLLESENLEKLEALASVFRRYGIQIYLSINYAAPIRLGDLETADPHDPEVRQWWQDKVDEIYEIVPDFGGFLVKADSEGQPGPYDYNRSHAEGANVLGEAFEDRDGRVWWRAFVYSEHDDRAVQAYEAFEHIDGEFHDKVTVQIKNGPIDFQQREPVSTLFGAMPETNLGCELQLTGEYTGQGVHATSHVPMWKEVLEFDTYADGEGTPVKDVLAERDGQGIAGVGIVGEDPSWTGNLLLQSNLYGFGRLCWDPDLESGAIIEEWARQTFGHDEAVVETVTEILLDSWQACIDYHTGGLGLMHMMYNGEDALENHYDPGPEEWPEYVGATEDGIGVDRTSEGSGYAAQYRDPITERYDDPETCPRELLLFFHHLPWEYELEDGRTVIQTLYDNCYAGVEEVRELRAKWESLEGVVDEQRYRHVTERFDEHVVQAQRWRDRLCEYFYEHSGVPDEKGRVPRE</sequence>
<keyword evidence="2" id="KW-0858">Xylan degradation</keyword>
<dbReference type="EMBL" id="RAPO01000002">
    <property type="protein sequence ID" value="RKD95553.1"/>
    <property type="molecule type" value="Genomic_DNA"/>
</dbReference>
<evidence type="ECO:0000256" key="5">
    <source>
        <dbReference type="ARBA" id="ARBA00023295"/>
    </source>
</evidence>
<evidence type="ECO:0000256" key="6">
    <source>
        <dbReference type="ARBA" id="ARBA00023326"/>
    </source>
</evidence>
<dbReference type="Gene3D" id="3.20.20.80">
    <property type="entry name" value="Glycosidases"/>
    <property type="match status" value="1"/>
</dbReference>
<keyword evidence="6" id="KW-0624">Polysaccharide degradation</keyword>
<dbReference type="GO" id="GO:0033939">
    <property type="term" value="F:xylan alpha-1,2-glucuronosidase activity"/>
    <property type="evidence" value="ECO:0007669"/>
    <property type="project" value="TreeGrafter"/>
</dbReference>
<organism evidence="10 11">
    <name type="scientific">Halopiger aswanensis</name>
    <dbReference type="NCBI Taxonomy" id="148449"/>
    <lineage>
        <taxon>Archaea</taxon>
        <taxon>Methanobacteriati</taxon>
        <taxon>Methanobacteriota</taxon>
        <taxon>Stenosarchaea group</taxon>
        <taxon>Halobacteria</taxon>
        <taxon>Halobacteriales</taxon>
        <taxon>Natrialbaceae</taxon>
        <taxon>Halopiger</taxon>
    </lineage>
</organism>
<gene>
    <name evidence="10" type="ORF">ATJ93_2411</name>
</gene>
<dbReference type="PANTHER" id="PTHR39207:SF1">
    <property type="entry name" value="ALPHA-GLUCURONIDASE A"/>
    <property type="match status" value="1"/>
</dbReference>
<evidence type="ECO:0000259" key="7">
    <source>
        <dbReference type="Pfam" id="PF03648"/>
    </source>
</evidence>
<evidence type="ECO:0000313" key="11">
    <source>
        <dbReference type="Proteomes" id="UP000283805"/>
    </source>
</evidence>
<dbReference type="InterPro" id="IPR029018">
    <property type="entry name" value="Hex-like_dom2"/>
</dbReference>
<dbReference type="InterPro" id="IPR017853">
    <property type="entry name" value="GH"/>
</dbReference>
<dbReference type="Pfam" id="PF07488">
    <property type="entry name" value="Glyco_hydro_67M"/>
    <property type="match status" value="1"/>
</dbReference>
<dbReference type="Proteomes" id="UP000283805">
    <property type="component" value="Unassembled WGS sequence"/>
</dbReference>
<dbReference type="Gene3D" id="3.30.379.10">
    <property type="entry name" value="Chitobiase/beta-hexosaminidase domain 2-like"/>
    <property type="match status" value="1"/>
</dbReference>
<dbReference type="SUPFAM" id="SSF55545">
    <property type="entry name" value="beta-N-acetylhexosaminidase-like domain"/>
    <property type="match status" value="1"/>
</dbReference>
<dbReference type="GO" id="GO:0045493">
    <property type="term" value="P:xylan catabolic process"/>
    <property type="evidence" value="ECO:0007669"/>
    <property type="project" value="UniProtKB-KW"/>
</dbReference>
<dbReference type="InterPro" id="IPR011099">
    <property type="entry name" value="Glyco_hydro_67_C"/>
</dbReference>
<dbReference type="PANTHER" id="PTHR39207">
    <property type="entry name" value="ALPHA-GLUCURONIDASE A"/>
    <property type="match status" value="1"/>
</dbReference>
<dbReference type="Gene3D" id="3.90.1330.10">
    <property type="entry name" value="Alpha-glucuronidase, C-terminal domain"/>
    <property type="match status" value="1"/>
</dbReference>
<feature type="domain" description="Alpha glucuronidase N-terminal" evidence="7">
    <location>
        <begin position="9"/>
        <end position="131"/>
    </location>
</feature>
<keyword evidence="4" id="KW-0119">Carbohydrate metabolism</keyword>
<dbReference type="Pfam" id="PF03648">
    <property type="entry name" value="Glyco_hydro_67N"/>
    <property type="match status" value="1"/>
</dbReference>
<dbReference type="GO" id="GO:0005576">
    <property type="term" value="C:extracellular region"/>
    <property type="evidence" value="ECO:0007669"/>
    <property type="project" value="InterPro"/>
</dbReference>